<gene>
    <name evidence="2" type="ORF">GHT09_015285</name>
    <name evidence="3" type="ORF">MONAX_5E047114</name>
</gene>
<reference evidence="2" key="2">
    <citation type="submission" date="2020-08" db="EMBL/GenBank/DDBJ databases">
        <authorList>
            <person name="Shumante A."/>
            <person name="Zimin A.V."/>
            <person name="Puiu D."/>
            <person name="Salzberg S.L."/>
        </authorList>
    </citation>
    <scope>NUCLEOTIDE SEQUENCE</scope>
    <source>
        <strain evidence="2">WC2-LM</strain>
        <tissue evidence="2">Liver</tissue>
    </source>
</reference>
<proteinExistence type="predicted"/>
<protein>
    <submittedName>
        <fullName evidence="3">Uncharacterized protein</fullName>
    </submittedName>
</protein>
<reference evidence="3" key="1">
    <citation type="submission" date="2019-04" db="EMBL/GenBank/DDBJ databases">
        <authorList>
            <person name="Alioto T."/>
            <person name="Alioto T."/>
        </authorList>
    </citation>
    <scope>NUCLEOTIDE SEQUENCE [LARGE SCALE GENOMIC DNA]</scope>
</reference>
<organism evidence="3">
    <name type="scientific">Marmota monax</name>
    <name type="common">Woodchuck</name>
    <dbReference type="NCBI Taxonomy" id="9995"/>
    <lineage>
        <taxon>Eukaryota</taxon>
        <taxon>Metazoa</taxon>
        <taxon>Chordata</taxon>
        <taxon>Craniata</taxon>
        <taxon>Vertebrata</taxon>
        <taxon>Euteleostomi</taxon>
        <taxon>Mammalia</taxon>
        <taxon>Eutheria</taxon>
        <taxon>Euarchontoglires</taxon>
        <taxon>Glires</taxon>
        <taxon>Rodentia</taxon>
        <taxon>Sciuromorpha</taxon>
        <taxon>Sciuridae</taxon>
        <taxon>Xerinae</taxon>
        <taxon>Marmotini</taxon>
        <taxon>Marmota</taxon>
    </lineage>
</organism>
<sequence length="129" mass="13721">MPFPRSSTGQRPTDSQAHRKPLLAQAVLLLTPNPLCVLTSSSGPGRAGTPSCAGQGEHTGPPLHLLSALSSMEGVRGVKWHRETLDSQYLRMETALTPREASVVLATTMPGAVCSQLVPVWAKETLDSH</sequence>
<evidence type="ECO:0000313" key="3">
    <source>
        <dbReference type="EMBL" id="VTJ84582.1"/>
    </source>
</evidence>
<evidence type="ECO:0000256" key="1">
    <source>
        <dbReference type="SAM" id="MobiDB-lite"/>
    </source>
</evidence>
<name>A0A5E4CUF8_MARMO</name>
<dbReference type="Proteomes" id="UP000662637">
    <property type="component" value="Unassembled WGS sequence"/>
</dbReference>
<evidence type="ECO:0000313" key="2">
    <source>
        <dbReference type="EMBL" id="KAF7474034.1"/>
    </source>
</evidence>
<accession>A0A5E4CUF8</accession>
<dbReference type="AlphaFoldDB" id="A0A5E4CUF8"/>
<feature type="region of interest" description="Disordered" evidence="1">
    <location>
        <begin position="39"/>
        <end position="59"/>
    </location>
</feature>
<dbReference type="EMBL" id="CABDUW010001910">
    <property type="protein sequence ID" value="VTJ84582.1"/>
    <property type="molecule type" value="Genomic_DNA"/>
</dbReference>
<dbReference type="EMBL" id="WJEC01004437">
    <property type="protein sequence ID" value="KAF7474034.1"/>
    <property type="molecule type" value="Genomic_DNA"/>
</dbReference>